<name>A0ABY5DE30_9ACTN</name>
<evidence type="ECO:0000313" key="2">
    <source>
        <dbReference type="Proteomes" id="UP001055940"/>
    </source>
</evidence>
<reference evidence="1" key="1">
    <citation type="submission" date="2022-06" db="EMBL/GenBank/DDBJ databases">
        <authorList>
            <person name="Ping M."/>
        </authorList>
    </citation>
    <scope>NUCLEOTIDE SEQUENCE</scope>
    <source>
        <strain evidence="1">JCM11759T</strain>
    </source>
</reference>
<proteinExistence type="predicted"/>
<dbReference type="Proteomes" id="UP001055940">
    <property type="component" value="Chromosome"/>
</dbReference>
<dbReference type="RefSeq" id="WP_254420578.1">
    <property type="nucleotide sequence ID" value="NZ_BAAAJB010000005.1"/>
</dbReference>
<protein>
    <submittedName>
        <fullName evidence="1">Uncharacterized protein</fullName>
    </submittedName>
</protein>
<sequence length="253" mass="27410">MRYWFGGQPSDYVIAPGEQLPLGDDTIGYQPLLVPGISLWVYDYDSGERLIDLLDDTGSPNTELRTSDYGLIPRFRGPDEVQRALIGPAPLPENDQGEEENTPGRWVVTSSDWPTIIAQVNRRVTRLEDEGTDGGDDGEIIATAHPMLWSQAGELQARASPHRYVNLEGRTQIITRLRAEAGVSEGQVDVHLLAVDLDTGSTSIIAAVSLTEDSPASMVSPEVTISVGTGVTVEVVLSDDAVAEDLTVQVMIR</sequence>
<dbReference type="EMBL" id="CP099837">
    <property type="protein sequence ID" value="USY21738.1"/>
    <property type="molecule type" value="Genomic_DNA"/>
</dbReference>
<gene>
    <name evidence="1" type="ORF">NE857_09095</name>
</gene>
<accession>A0ABY5DE30</accession>
<organism evidence="1 2">
    <name type="scientific">Nocardiopsis exhalans</name>
    <dbReference type="NCBI Taxonomy" id="163604"/>
    <lineage>
        <taxon>Bacteria</taxon>
        <taxon>Bacillati</taxon>
        <taxon>Actinomycetota</taxon>
        <taxon>Actinomycetes</taxon>
        <taxon>Streptosporangiales</taxon>
        <taxon>Nocardiopsidaceae</taxon>
        <taxon>Nocardiopsis</taxon>
    </lineage>
</organism>
<evidence type="ECO:0000313" key="1">
    <source>
        <dbReference type="EMBL" id="USY21738.1"/>
    </source>
</evidence>
<keyword evidence="2" id="KW-1185">Reference proteome</keyword>